<sequence length="407" mass="45131">MSSDKASALAGMLRVGEFTMDDLRQAAERAGLEDAPGNQGDGLTVAQFYDTVRRAALHANADEERGGGTFRTYEPYFRLFVEGYPYANRRQTRSSGQPTGQTSTPAQVPVEEKLFAGCGHMQLADVRFSDVDEAAKWAFRRARLDHEWKNWRREDQGRRPREHGQSGARTSFHNAVRFFFAQAVKNNLLPASADPTDHLTRPARSDGSRRAFTEPELVELHRVAATSGNDPELARLLVDTVLVTGARREGLLNLNLGRLNPARCTVFLHEKGDKGCEQPITGELLQRLTDFAHSRGASRFSDPVFCQKPKAGQTQPVRVTSRCIDSVNSRLQKHVPWADDLGVTLHWFRHHAVTQVQRIAGDAVAARFARHSASGVTLKYSKASGEEVCQAMSIMTGWVHPLACGGW</sequence>
<gene>
    <name evidence="2" type="ORF">SAMN04488570_2873</name>
</gene>
<evidence type="ECO:0000256" key="1">
    <source>
        <dbReference type="ARBA" id="ARBA00023172"/>
    </source>
</evidence>
<keyword evidence="3" id="KW-1185">Reference proteome</keyword>
<evidence type="ECO:0000313" key="3">
    <source>
        <dbReference type="Proteomes" id="UP000198859"/>
    </source>
</evidence>
<accession>A0A1H1VLU7</accession>
<dbReference type="GO" id="GO:0015074">
    <property type="term" value="P:DNA integration"/>
    <property type="evidence" value="ECO:0007669"/>
    <property type="project" value="InterPro"/>
</dbReference>
<keyword evidence="1" id="KW-0233">DNA recombination</keyword>
<evidence type="ECO:0000313" key="2">
    <source>
        <dbReference type="EMBL" id="SDS85743.1"/>
    </source>
</evidence>
<dbReference type="RefSeq" id="WP_091730972.1">
    <property type="nucleotide sequence ID" value="NZ_LT629757.1"/>
</dbReference>
<protein>
    <submittedName>
        <fullName evidence="2">Integrase</fullName>
    </submittedName>
</protein>
<proteinExistence type="predicted"/>
<dbReference type="InterPro" id="IPR013762">
    <property type="entry name" value="Integrase-like_cat_sf"/>
</dbReference>
<dbReference type="OrthoDB" id="864726at2"/>
<dbReference type="SUPFAM" id="SSF56349">
    <property type="entry name" value="DNA breaking-rejoining enzymes"/>
    <property type="match status" value="1"/>
</dbReference>
<name>A0A1H1VLU7_9ACTN</name>
<dbReference type="Gene3D" id="1.10.443.10">
    <property type="entry name" value="Intergrase catalytic core"/>
    <property type="match status" value="1"/>
</dbReference>
<reference evidence="3" key="1">
    <citation type="submission" date="2016-10" db="EMBL/GenBank/DDBJ databases">
        <authorList>
            <person name="Varghese N."/>
            <person name="Submissions S."/>
        </authorList>
    </citation>
    <scope>NUCLEOTIDE SEQUENCE [LARGE SCALE GENOMIC DNA]</scope>
    <source>
        <strain evidence="3">DSM 22127</strain>
    </source>
</reference>
<dbReference type="InterPro" id="IPR011010">
    <property type="entry name" value="DNA_brk_join_enz"/>
</dbReference>
<dbReference type="EMBL" id="LT629757">
    <property type="protein sequence ID" value="SDS85743.1"/>
    <property type="molecule type" value="Genomic_DNA"/>
</dbReference>
<dbReference type="GO" id="GO:0006310">
    <property type="term" value="P:DNA recombination"/>
    <property type="evidence" value="ECO:0007669"/>
    <property type="project" value="UniProtKB-KW"/>
</dbReference>
<organism evidence="2 3">
    <name type="scientific">Nocardioides scoriae</name>
    <dbReference type="NCBI Taxonomy" id="642780"/>
    <lineage>
        <taxon>Bacteria</taxon>
        <taxon>Bacillati</taxon>
        <taxon>Actinomycetota</taxon>
        <taxon>Actinomycetes</taxon>
        <taxon>Propionibacteriales</taxon>
        <taxon>Nocardioidaceae</taxon>
        <taxon>Nocardioides</taxon>
    </lineage>
</organism>
<dbReference type="GO" id="GO:0003677">
    <property type="term" value="F:DNA binding"/>
    <property type="evidence" value="ECO:0007669"/>
    <property type="project" value="InterPro"/>
</dbReference>
<dbReference type="Proteomes" id="UP000198859">
    <property type="component" value="Chromosome I"/>
</dbReference>
<dbReference type="STRING" id="642780.SAMN04488570_2873"/>
<dbReference type="AlphaFoldDB" id="A0A1H1VLU7"/>